<sequence>MVEVRPRFGAVVQKPEIIANYNKYMGGIDHQDQMLAYYSCERKCLRWYKKLECSRHLNSQYQLCMSCNLVRENGALKGKSYGAVVSFAGPKIKQEKTLGIIVQIAQTNQVFAR</sequence>
<gene>
    <name evidence="2" type="ORF">SFRICE_040132</name>
</gene>
<dbReference type="InterPro" id="IPR029526">
    <property type="entry name" value="PGBD"/>
</dbReference>
<evidence type="ECO:0000313" key="2">
    <source>
        <dbReference type="EMBL" id="SOQ53517.1"/>
    </source>
</evidence>
<organism evidence="2">
    <name type="scientific">Spodoptera frugiperda</name>
    <name type="common">Fall armyworm</name>
    <dbReference type="NCBI Taxonomy" id="7108"/>
    <lineage>
        <taxon>Eukaryota</taxon>
        <taxon>Metazoa</taxon>
        <taxon>Ecdysozoa</taxon>
        <taxon>Arthropoda</taxon>
        <taxon>Hexapoda</taxon>
        <taxon>Insecta</taxon>
        <taxon>Pterygota</taxon>
        <taxon>Neoptera</taxon>
        <taxon>Endopterygota</taxon>
        <taxon>Lepidoptera</taxon>
        <taxon>Glossata</taxon>
        <taxon>Ditrysia</taxon>
        <taxon>Noctuoidea</taxon>
        <taxon>Noctuidae</taxon>
        <taxon>Amphipyrinae</taxon>
        <taxon>Spodoptera</taxon>
    </lineage>
</organism>
<proteinExistence type="predicted"/>
<reference evidence="2" key="1">
    <citation type="submission" date="2016-07" db="EMBL/GenBank/DDBJ databases">
        <authorList>
            <person name="Bretaudeau A."/>
        </authorList>
    </citation>
    <scope>NUCLEOTIDE SEQUENCE</scope>
    <source>
        <strain evidence="2">Rice</strain>
        <tissue evidence="2">Whole body</tissue>
    </source>
</reference>
<dbReference type="EMBL" id="ODYU01009241">
    <property type="protein sequence ID" value="SOQ53517.1"/>
    <property type="molecule type" value="Genomic_DNA"/>
</dbReference>
<feature type="domain" description="PiggyBac transposable element-derived protein" evidence="1">
    <location>
        <begin position="7"/>
        <end position="51"/>
    </location>
</feature>
<dbReference type="AlphaFoldDB" id="A0A2H1WKI8"/>
<name>A0A2H1WKI8_SPOFR</name>
<protein>
    <submittedName>
        <fullName evidence="2">SFRICE_040132</fullName>
    </submittedName>
</protein>
<evidence type="ECO:0000259" key="1">
    <source>
        <dbReference type="Pfam" id="PF13843"/>
    </source>
</evidence>
<dbReference type="Pfam" id="PF13843">
    <property type="entry name" value="DDE_Tnp_1_7"/>
    <property type="match status" value="1"/>
</dbReference>
<accession>A0A2H1WKI8</accession>